<feature type="transmembrane region" description="Helical" evidence="5">
    <location>
        <begin position="74"/>
        <end position="93"/>
    </location>
</feature>
<dbReference type="PANTHER" id="PTHR23542">
    <property type="match status" value="1"/>
</dbReference>
<feature type="transmembrane region" description="Helical" evidence="5">
    <location>
        <begin position="275"/>
        <end position="296"/>
    </location>
</feature>
<feature type="transmembrane region" description="Helical" evidence="5">
    <location>
        <begin position="210"/>
        <end position="236"/>
    </location>
</feature>
<sequence length="403" mass="41409">MQLYRRTLALPGVRTLLVLVFFARIPATAAGMALTLHIAVTMDRGYGAAGTVGAVATIGIALGAPVLGRVVDRYGLRPMLVITTIGEATFWVFARFMSYPLLLVCGFLGGMLVLPAMSIGRQAIAALVPTDLRRTAYSMDSVSTELSFMVGPAAAVVVATQFSTQTALVAMAVGIAVVGTALFVMNPAVRSEAEKASTERIPRRVWLTPRLVGVLLVGAGAVFILAGTEVAIVAQMQHSGELSWTSVVVIVWSAGSAVGGLVYGALARSYRQVTLMAWLGVLTIPIGLAGGSWWSLMLVLLPAAFLCAPTIAATGEEVARLAPPAARGEATGLQSSAFTLGAAVGAPSVGFVVDHASPGWGFALAGVGGVLVAALAWLLAARQRDRAPAGTAVEPGTRAGSVS</sequence>
<dbReference type="Proteomes" id="UP001595859">
    <property type="component" value="Unassembled WGS sequence"/>
</dbReference>
<dbReference type="SUPFAM" id="SSF103473">
    <property type="entry name" value="MFS general substrate transporter"/>
    <property type="match status" value="1"/>
</dbReference>
<dbReference type="EMBL" id="JBHSIS010000006">
    <property type="protein sequence ID" value="MFC4854508.1"/>
    <property type="molecule type" value="Genomic_DNA"/>
</dbReference>
<evidence type="ECO:0000313" key="7">
    <source>
        <dbReference type="EMBL" id="MFC4854508.1"/>
    </source>
</evidence>
<dbReference type="Pfam" id="PF07690">
    <property type="entry name" value="MFS_1"/>
    <property type="match status" value="1"/>
</dbReference>
<evidence type="ECO:0000256" key="1">
    <source>
        <dbReference type="ARBA" id="ARBA00004651"/>
    </source>
</evidence>
<keyword evidence="8" id="KW-1185">Reference proteome</keyword>
<feature type="transmembrane region" description="Helical" evidence="5">
    <location>
        <begin position="46"/>
        <end position="67"/>
    </location>
</feature>
<dbReference type="InterPro" id="IPR036259">
    <property type="entry name" value="MFS_trans_sf"/>
</dbReference>
<dbReference type="InterPro" id="IPR020846">
    <property type="entry name" value="MFS_dom"/>
</dbReference>
<evidence type="ECO:0000259" key="6">
    <source>
        <dbReference type="PROSITE" id="PS50850"/>
    </source>
</evidence>
<comment type="subcellular location">
    <subcellularLocation>
        <location evidence="1">Cell membrane</location>
        <topology evidence="1">Multi-pass membrane protein</topology>
    </subcellularLocation>
</comment>
<evidence type="ECO:0000256" key="3">
    <source>
        <dbReference type="ARBA" id="ARBA00022989"/>
    </source>
</evidence>
<feature type="transmembrane region" description="Helical" evidence="5">
    <location>
        <begin position="99"/>
        <end position="120"/>
    </location>
</feature>
<organism evidence="7 8">
    <name type="scientific">Actinophytocola glycyrrhizae</name>
    <dbReference type="NCBI Taxonomy" id="2044873"/>
    <lineage>
        <taxon>Bacteria</taxon>
        <taxon>Bacillati</taxon>
        <taxon>Actinomycetota</taxon>
        <taxon>Actinomycetes</taxon>
        <taxon>Pseudonocardiales</taxon>
        <taxon>Pseudonocardiaceae</taxon>
    </lineage>
</organism>
<comment type="caution">
    <text evidence="7">The sequence shown here is derived from an EMBL/GenBank/DDBJ whole genome shotgun (WGS) entry which is preliminary data.</text>
</comment>
<feature type="domain" description="Major facilitator superfamily (MFS) profile" evidence="6">
    <location>
        <begin position="1"/>
        <end position="384"/>
    </location>
</feature>
<protein>
    <submittedName>
        <fullName evidence="7">MFS transporter</fullName>
    </submittedName>
</protein>
<feature type="transmembrane region" description="Helical" evidence="5">
    <location>
        <begin position="168"/>
        <end position="189"/>
    </location>
</feature>
<evidence type="ECO:0000313" key="8">
    <source>
        <dbReference type="Proteomes" id="UP001595859"/>
    </source>
</evidence>
<keyword evidence="2 5" id="KW-0812">Transmembrane</keyword>
<evidence type="ECO:0000256" key="2">
    <source>
        <dbReference type="ARBA" id="ARBA00022692"/>
    </source>
</evidence>
<feature type="transmembrane region" description="Helical" evidence="5">
    <location>
        <begin position="12"/>
        <end position="40"/>
    </location>
</feature>
<dbReference type="PROSITE" id="PS50850">
    <property type="entry name" value="MFS"/>
    <property type="match status" value="1"/>
</dbReference>
<proteinExistence type="predicted"/>
<gene>
    <name evidence="7" type="ORF">ACFPCV_13425</name>
</gene>
<dbReference type="Gene3D" id="1.20.1250.20">
    <property type="entry name" value="MFS general substrate transporter like domains"/>
    <property type="match status" value="1"/>
</dbReference>
<dbReference type="InterPro" id="IPR011701">
    <property type="entry name" value="MFS"/>
</dbReference>
<dbReference type="PANTHER" id="PTHR23542:SF1">
    <property type="entry name" value="MAJOR FACILITATOR SUPERFAMILY (MFS) PROFILE DOMAIN-CONTAINING PROTEIN"/>
    <property type="match status" value="1"/>
</dbReference>
<accession>A0ABV9S106</accession>
<keyword evidence="4 5" id="KW-0472">Membrane</keyword>
<name>A0ABV9S106_9PSEU</name>
<feature type="transmembrane region" description="Helical" evidence="5">
    <location>
        <begin position="141"/>
        <end position="162"/>
    </location>
</feature>
<reference evidence="8" key="1">
    <citation type="journal article" date="2019" name="Int. J. Syst. Evol. Microbiol.">
        <title>The Global Catalogue of Microorganisms (GCM) 10K type strain sequencing project: providing services to taxonomists for standard genome sequencing and annotation.</title>
        <authorList>
            <consortium name="The Broad Institute Genomics Platform"/>
            <consortium name="The Broad Institute Genome Sequencing Center for Infectious Disease"/>
            <person name="Wu L."/>
            <person name="Ma J."/>
        </authorList>
    </citation>
    <scope>NUCLEOTIDE SEQUENCE [LARGE SCALE GENOMIC DNA]</scope>
    <source>
        <strain evidence="8">ZS-22-S1</strain>
    </source>
</reference>
<dbReference type="RefSeq" id="WP_378056444.1">
    <property type="nucleotide sequence ID" value="NZ_JBHSIS010000006.1"/>
</dbReference>
<feature type="transmembrane region" description="Helical" evidence="5">
    <location>
        <begin position="242"/>
        <end position="263"/>
    </location>
</feature>
<keyword evidence="3 5" id="KW-1133">Transmembrane helix</keyword>
<evidence type="ECO:0000256" key="5">
    <source>
        <dbReference type="SAM" id="Phobius"/>
    </source>
</evidence>
<evidence type="ECO:0000256" key="4">
    <source>
        <dbReference type="ARBA" id="ARBA00023136"/>
    </source>
</evidence>
<feature type="transmembrane region" description="Helical" evidence="5">
    <location>
        <begin position="360"/>
        <end position="380"/>
    </location>
</feature>